<keyword evidence="14" id="KW-1185">Reference proteome</keyword>
<dbReference type="GO" id="GO:0046872">
    <property type="term" value="F:metal ion binding"/>
    <property type="evidence" value="ECO:0007669"/>
    <property type="project" value="UniProtKB-KW"/>
</dbReference>
<comment type="cofactor">
    <cofactor evidence="1 11">
        <name>Zn(2+)</name>
        <dbReference type="ChEBI" id="CHEBI:29105"/>
    </cofactor>
</comment>
<evidence type="ECO:0000313" key="13">
    <source>
        <dbReference type="EMBL" id="SIQ07360.1"/>
    </source>
</evidence>
<dbReference type="NCBIfam" id="TIGR00054">
    <property type="entry name" value="RIP metalloprotease RseP"/>
    <property type="match status" value="1"/>
</dbReference>
<name>A0A1N6PSN5_9SPIO</name>
<dbReference type="OrthoDB" id="9782003at2"/>
<dbReference type="PANTHER" id="PTHR42837">
    <property type="entry name" value="REGULATOR OF SIGMA-E PROTEASE RSEP"/>
    <property type="match status" value="1"/>
</dbReference>
<dbReference type="InterPro" id="IPR041489">
    <property type="entry name" value="PDZ_6"/>
</dbReference>
<dbReference type="Pfam" id="PF02163">
    <property type="entry name" value="Peptidase_M50"/>
    <property type="match status" value="1"/>
</dbReference>
<dbReference type="SMART" id="SM00228">
    <property type="entry name" value="PDZ"/>
    <property type="match status" value="2"/>
</dbReference>
<evidence type="ECO:0000313" key="14">
    <source>
        <dbReference type="Proteomes" id="UP000186400"/>
    </source>
</evidence>
<keyword evidence="4 13" id="KW-0645">Protease</keyword>
<feature type="transmembrane region" description="Helical" evidence="11">
    <location>
        <begin position="427"/>
        <end position="449"/>
    </location>
</feature>
<evidence type="ECO:0000256" key="5">
    <source>
        <dbReference type="ARBA" id="ARBA00022692"/>
    </source>
</evidence>
<dbReference type="EMBL" id="FTMS01000003">
    <property type="protein sequence ID" value="SIQ07360.1"/>
    <property type="molecule type" value="Genomic_DNA"/>
</dbReference>
<reference evidence="13 14" key="1">
    <citation type="submission" date="2017-01" db="EMBL/GenBank/DDBJ databases">
        <authorList>
            <person name="Mah S.A."/>
            <person name="Swanson W.J."/>
            <person name="Moy G.W."/>
            <person name="Vacquier V.D."/>
        </authorList>
    </citation>
    <scope>NUCLEOTIDE SEQUENCE [LARGE SCALE GENOMIC DNA]</scope>
    <source>
        <strain evidence="13 14">ASpG1</strain>
    </source>
</reference>
<keyword evidence="7 11" id="KW-0862">Zinc</keyword>
<evidence type="ECO:0000256" key="8">
    <source>
        <dbReference type="ARBA" id="ARBA00022989"/>
    </source>
</evidence>
<dbReference type="PROSITE" id="PS50106">
    <property type="entry name" value="PDZ"/>
    <property type="match status" value="1"/>
</dbReference>
<dbReference type="PANTHER" id="PTHR42837:SF2">
    <property type="entry name" value="MEMBRANE METALLOPROTEASE ARASP2, CHLOROPLASTIC-RELATED"/>
    <property type="match status" value="1"/>
</dbReference>
<comment type="similarity">
    <text evidence="3 11">Belongs to the peptidase M50B family.</text>
</comment>
<keyword evidence="5 11" id="KW-0812">Transmembrane</keyword>
<keyword evidence="11" id="KW-0479">Metal-binding</keyword>
<evidence type="ECO:0000256" key="10">
    <source>
        <dbReference type="ARBA" id="ARBA00023136"/>
    </source>
</evidence>
<gene>
    <name evidence="13" type="ORF">SAMN05920897_103118</name>
</gene>
<dbReference type="InterPro" id="IPR004387">
    <property type="entry name" value="Pept_M50_Zn"/>
</dbReference>
<dbReference type="GO" id="GO:0016020">
    <property type="term" value="C:membrane"/>
    <property type="evidence" value="ECO:0007669"/>
    <property type="project" value="UniProtKB-SubCell"/>
</dbReference>
<accession>A0A1N6PSN5</accession>
<dbReference type="AlphaFoldDB" id="A0A1N6PSN5"/>
<dbReference type="SUPFAM" id="SSF50156">
    <property type="entry name" value="PDZ domain-like"/>
    <property type="match status" value="2"/>
</dbReference>
<feature type="transmembrane region" description="Helical" evidence="11">
    <location>
        <begin position="374"/>
        <end position="396"/>
    </location>
</feature>
<dbReference type="Gene3D" id="2.30.42.10">
    <property type="match status" value="2"/>
</dbReference>
<evidence type="ECO:0000256" key="4">
    <source>
        <dbReference type="ARBA" id="ARBA00022670"/>
    </source>
</evidence>
<evidence type="ECO:0000256" key="2">
    <source>
        <dbReference type="ARBA" id="ARBA00004141"/>
    </source>
</evidence>
<evidence type="ECO:0000256" key="9">
    <source>
        <dbReference type="ARBA" id="ARBA00023049"/>
    </source>
</evidence>
<dbReference type="RefSeq" id="WP_076487895.1">
    <property type="nucleotide sequence ID" value="NZ_FTMS01000003.1"/>
</dbReference>
<proteinExistence type="inferred from homology"/>
<organism evidence="13 14">
    <name type="scientific">Alkalispirochaeta americana</name>
    <dbReference type="NCBI Taxonomy" id="159291"/>
    <lineage>
        <taxon>Bacteria</taxon>
        <taxon>Pseudomonadati</taxon>
        <taxon>Spirochaetota</taxon>
        <taxon>Spirochaetia</taxon>
        <taxon>Spirochaetales</taxon>
        <taxon>Spirochaetaceae</taxon>
        <taxon>Alkalispirochaeta</taxon>
    </lineage>
</organism>
<dbReference type="Proteomes" id="UP000186400">
    <property type="component" value="Unassembled WGS sequence"/>
</dbReference>
<dbReference type="InterPro" id="IPR036034">
    <property type="entry name" value="PDZ_sf"/>
</dbReference>
<protein>
    <recommendedName>
        <fullName evidence="11">Zinc metalloprotease</fullName>
        <ecNumber evidence="11">3.4.24.-</ecNumber>
    </recommendedName>
</protein>
<evidence type="ECO:0000256" key="3">
    <source>
        <dbReference type="ARBA" id="ARBA00007931"/>
    </source>
</evidence>
<dbReference type="InterPro" id="IPR008915">
    <property type="entry name" value="Peptidase_M50"/>
</dbReference>
<dbReference type="CDD" id="cd23081">
    <property type="entry name" value="cpPDZ_EcRseP-like"/>
    <property type="match status" value="2"/>
</dbReference>
<sequence length="451" mass="48976">MINVVVGLFGLGLVVFVHELGHLLVAKKMGIAVEAFSVGWGRKIWSVTRGGTEYRISWLPIGGYCKMQGEHALLKAWQEKSSSITVEKGDFYAARPWQRILVLLAGPAVNFFFAVVVLGIIAMIGYSFFTFPNKIILADDYHPDRQGPAAQAGLQTGDLIVQIDSQRVESFRDIQSLVSRSAQQDLSLKYQREDQEFSTTLVPALNPSTGAGYIGIYPWIEPVISQVIPGSPADMAGLRPGDRILAVEGQEIPHSIALEALLQTRASAPVTAEISRDGEIISLRIVPGHTDEGTPSLGIGYKAMEVSSGTIGPLGGLKTGFDQSLEILHLTLRSISLLFSGIDLNQALMGPARITYMVGEVAAEGFRAGLGAGLFSFFNFLSLISITLFFMNLLPIPALDGGQILLTGVEIITRKPLHPRLVYHYQVAGNIIIVGLMFFAVFNDILFFARS</sequence>
<keyword evidence="6 11" id="KW-0378">Hydrolase</keyword>
<evidence type="ECO:0000256" key="7">
    <source>
        <dbReference type="ARBA" id="ARBA00022833"/>
    </source>
</evidence>
<dbReference type="Pfam" id="PF17820">
    <property type="entry name" value="PDZ_6"/>
    <property type="match status" value="2"/>
</dbReference>
<feature type="domain" description="PDZ" evidence="12">
    <location>
        <begin position="223"/>
        <end position="289"/>
    </location>
</feature>
<keyword evidence="8 11" id="KW-1133">Transmembrane helix</keyword>
<evidence type="ECO:0000256" key="11">
    <source>
        <dbReference type="RuleBase" id="RU362031"/>
    </source>
</evidence>
<dbReference type="InterPro" id="IPR001478">
    <property type="entry name" value="PDZ"/>
</dbReference>
<evidence type="ECO:0000256" key="6">
    <source>
        <dbReference type="ARBA" id="ARBA00022801"/>
    </source>
</evidence>
<keyword evidence="10 11" id="KW-0472">Membrane</keyword>
<dbReference type="GO" id="GO:0004222">
    <property type="term" value="F:metalloendopeptidase activity"/>
    <property type="evidence" value="ECO:0007669"/>
    <property type="project" value="InterPro"/>
</dbReference>
<comment type="subcellular location">
    <subcellularLocation>
        <location evidence="2">Membrane</location>
        <topology evidence="2">Multi-pass membrane protein</topology>
    </subcellularLocation>
</comment>
<dbReference type="CDD" id="cd06163">
    <property type="entry name" value="S2P-M50_PDZ_RseP-like"/>
    <property type="match status" value="1"/>
</dbReference>
<evidence type="ECO:0000259" key="12">
    <source>
        <dbReference type="PROSITE" id="PS50106"/>
    </source>
</evidence>
<dbReference type="STRING" id="159291.SAMN05920897_103118"/>
<evidence type="ECO:0000256" key="1">
    <source>
        <dbReference type="ARBA" id="ARBA00001947"/>
    </source>
</evidence>
<dbReference type="EC" id="3.4.24.-" evidence="11"/>
<feature type="transmembrane region" description="Helical" evidence="11">
    <location>
        <begin position="100"/>
        <end position="129"/>
    </location>
</feature>
<keyword evidence="9 11" id="KW-0482">Metalloprotease</keyword>
<dbReference type="GO" id="GO:0006508">
    <property type="term" value="P:proteolysis"/>
    <property type="evidence" value="ECO:0007669"/>
    <property type="project" value="UniProtKB-KW"/>
</dbReference>